<dbReference type="EMBL" id="GGFJ01013930">
    <property type="protein sequence ID" value="MBW63071.1"/>
    <property type="molecule type" value="Transcribed_RNA"/>
</dbReference>
<sequence>MFLLLQRWLPLLTRSLATTITTHSTRSVAATRFNAFHLAFMWNRLREPRDAAAAAAHSINAVYGWTEAAEDVDALR</sequence>
<name>A0A2M4CD33_9DIPT</name>
<protein>
    <submittedName>
        <fullName evidence="2">Putative secreted protein</fullName>
    </submittedName>
</protein>
<dbReference type="AlphaFoldDB" id="A0A2M4CD33"/>
<reference evidence="2" key="1">
    <citation type="submission" date="2018-01" db="EMBL/GenBank/DDBJ databases">
        <title>An insight into the sialome of Amazonian anophelines.</title>
        <authorList>
            <person name="Ribeiro J.M."/>
            <person name="Scarpassa V."/>
            <person name="Calvo E."/>
        </authorList>
    </citation>
    <scope>NUCLEOTIDE SEQUENCE</scope>
    <source>
        <tissue evidence="2">Salivary glands</tissue>
    </source>
</reference>
<accession>A0A2M4CD33</accession>
<evidence type="ECO:0000313" key="2">
    <source>
        <dbReference type="EMBL" id="MBW63071.1"/>
    </source>
</evidence>
<proteinExistence type="predicted"/>
<feature type="signal peptide" evidence="1">
    <location>
        <begin position="1"/>
        <end position="17"/>
    </location>
</feature>
<feature type="chain" id="PRO_5014947719" evidence="1">
    <location>
        <begin position="18"/>
        <end position="76"/>
    </location>
</feature>
<evidence type="ECO:0000256" key="1">
    <source>
        <dbReference type="SAM" id="SignalP"/>
    </source>
</evidence>
<organism evidence="2">
    <name type="scientific">Anopheles marajoara</name>
    <dbReference type="NCBI Taxonomy" id="58244"/>
    <lineage>
        <taxon>Eukaryota</taxon>
        <taxon>Metazoa</taxon>
        <taxon>Ecdysozoa</taxon>
        <taxon>Arthropoda</taxon>
        <taxon>Hexapoda</taxon>
        <taxon>Insecta</taxon>
        <taxon>Pterygota</taxon>
        <taxon>Neoptera</taxon>
        <taxon>Endopterygota</taxon>
        <taxon>Diptera</taxon>
        <taxon>Nematocera</taxon>
        <taxon>Culicoidea</taxon>
        <taxon>Culicidae</taxon>
        <taxon>Anophelinae</taxon>
        <taxon>Anopheles</taxon>
    </lineage>
</organism>
<keyword evidence="1" id="KW-0732">Signal</keyword>